<proteinExistence type="predicted"/>
<sequence>MSMIIMPNTDQRLQIIHQSPVTGAPRPDVPFPMAEMTELPAGGGPKTGGANLGPPPPTAQRRSVTGYDATEDAAAFEWSQAGVSSAEEEGKAAGKAIAINYSASIVQN</sequence>
<comment type="caution">
    <text evidence="2">The sequence shown here is derived from an EMBL/GenBank/DDBJ whole genome shotgun (WGS) entry which is preliminary data.</text>
</comment>
<evidence type="ECO:0000256" key="1">
    <source>
        <dbReference type="SAM" id="MobiDB-lite"/>
    </source>
</evidence>
<evidence type="ECO:0000313" key="3">
    <source>
        <dbReference type="Proteomes" id="UP000198287"/>
    </source>
</evidence>
<evidence type="ECO:0000313" key="2">
    <source>
        <dbReference type="EMBL" id="OXA58550.1"/>
    </source>
</evidence>
<keyword evidence="3" id="KW-1185">Reference proteome</keyword>
<reference evidence="2 3" key="1">
    <citation type="submission" date="2015-12" db="EMBL/GenBank/DDBJ databases">
        <title>The genome of Folsomia candida.</title>
        <authorList>
            <person name="Faddeeva A."/>
            <person name="Derks M.F."/>
            <person name="Anvar Y."/>
            <person name="Smit S."/>
            <person name="Van Straalen N."/>
            <person name="Roelofs D."/>
        </authorList>
    </citation>
    <scope>NUCLEOTIDE SEQUENCE [LARGE SCALE GENOMIC DNA]</scope>
    <source>
        <strain evidence="2 3">VU population</strain>
        <tissue evidence="2">Whole body</tissue>
    </source>
</reference>
<dbReference type="OrthoDB" id="2105077at2759"/>
<name>A0A226EMN1_FOLCA</name>
<feature type="region of interest" description="Disordered" evidence="1">
    <location>
        <begin position="20"/>
        <end position="64"/>
    </location>
</feature>
<dbReference type="Proteomes" id="UP000198287">
    <property type="component" value="Unassembled WGS sequence"/>
</dbReference>
<keyword evidence="2" id="KW-0675">Receptor</keyword>
<protein>
    <submittedName>
        <fullName evidence="2">Feline leukemia virus subgroup C receptor-related protein 1</fullName>
    </submittedName>
</protein>
<organism evidence="2 3">
    <name type="scientific">Folsomia candida</name>
    <name type="common">Springtail</name>
    <dbReference type="NCBI Taxonomy" id="158441"/>
    <lineage>
        <taxon>Eukaryota</taxon>
        <taxon>Metazoa</taxon>
        <taxon>Ecdysozoa</taxon>
        <taxon>Arthropoda</taxon>
        <taxon>Hexapoda</taxon>
        <taxon>Collembola</taxon>
        <taxon>Entomobryomorpha</taxon>
        <taxon>Isotomoidea</taxon>
        <taxon>Isotomidae</taxon>
        <taxon>Proisotominae</taxon>
        <taxon>Folsomia</taxon>
    </lineage>
</organism>
<feature type="compositionally biased region" description="Gly residues" evidence="1">
    <location>
        <begin position="41"/>
        <end position="51"/>
    </location>
</feature>
<accession>A0A226EMN1</accession>
<dbReference type="AlphaFoldDB" id="A0A226EMN1"/>
<gene>
    <name evidence="2" type="ORF">Fcan01_08159</name>
</gene>
<dbReference type="EMBL" id="LNIX01000003">
    <property type="protein sequence ID" value="OXA58550.1"/>
    <property type="molecule type" value="Genomic_DNA"/>
</dbReference>